<keyword evidence="2" id="KW-0812">Transmembrane</keyword>
<keyword evidence="2" id="KW-0472">Membrane</keyword>
<dbReference type="GO" id="GO:0016740">
    <property type="term" value="F:transferase activity"/>
    <property type="evidence" value="ECO:0007669"/>
    <property type="project" value="UniProtKB-KW"/>
</dbReference>
<gene>
    <name evidence="4" type="ORF">Lac1_23420</name>
</gene>
<evidence type="ECO:0000313" key="4">
    <source>
        <dbReference type="EMBL" id="BDZ78159.1"/>
    </source>
</evidence>
<dbReference type="Proteomes" id="UP001305815">
    <property type="component" value="Chromosome"/>
</dbReference>
<comment type="similarity">
    <text evidence="1">Belongs to the bacterial sugar transferase family.</text>
</comment>
<keyword evidence="2" id="KW-1133">Transmembrane helix</keyword>
<dbReference type="InterPro" id="IPR003362">
    <property type="entry name" value="Bact_transf"/>
</dbReference>
<evidence type="ECO:0000313" key="5">
    <source>
        <dbReference type="Proteomes" id="UP001305815"/>
    </source>
</evidence>
<feature type="transmembrane region" description="Helical" evidence="2">
    <location>
        <begin position="15"/>
        <end position="41"/>
    </location>
</feature>
<organism evidence="4 5">
    <name type="scientific">Claveliimonas bilis</name>
    <dbReference type="NCBI Taxonomy" id="3028070"/>
    <lineage>
        <taxon>Bacteria</taxon>
        <taxon>Bacillati</taxon>
        <taxon>Bacillota</taxon>
        <taxon>Clostridia</taxon>
        <taxon>Lachnospirales</taxon>
        <taxon>Lachnospiraceae</taxon>
        <taxon>Claveliimonas</taxon>
    </lineage>
</organism>
<sequence length="222" mass="26051">MKGINGIYNRFVKRILDIICSLLAMMFFCWLYAIIAFLVYIKLGSPVIFRQDRPGRIDKKTGKEKIFSLYKFRSMSNVKDENGELLPDAQRLTKFGRILRATSLDELPEVWNILKGDMSIIGPRPLAVQYLPYYTDEERKRHAVRPGLSGWAQVNGRTAANWEKRFKYDIEYVERVSFLFDVKIIIETVKKVIKRSNIVEAGSQGDFDKYRIKQREEHREKC</sequence>
<evidence type="ECO:0000256" key="2">
    <source>
        <dbReference type="SAM" id="Phobius"/>
    </source>
</evidence>
<dbReference type="PANTHER" id="PTHR30576:SF8">
    <property type="entry name" value="UNDECAPRENYL-PHOSPHATE GALACTOSE PHOSPHOTRANSFERASE"/>
    <property type="match status" value="1"/>
</dbReference>
<dbReference type="RefSeq" id="WP_316265166.1">
    <property type="nucleotide sequence ID" value="NZ_AP027742.1"/>
</dbReference>
<proteinExistence type="inferred from homology"/>
<dbReference type="EMBL" id="AP027742">
    <property type="protein sequence ID" value="BDZ78159.1"/>
    <property type="molecule type" value="Genomic_DNA"/>
</dbReference>
<dbReference type="Pfam" id="PF02397">
    <property type="entry name" value="Bac_transf"/>
    <property type="match status" value="1"/>
</dbReference>
<feature type="domain" description="Bacterial sugar transferase" evidence="3">
    <location>
        <begin position="13"/>
        <end position="194"/>
    </location>
</feature>
<reference evidence="5" key="1">
    <citation type="journal article" date="2023" name="Int. J. Syst. Evol. Microbiol.">
        <title>Claveliimonas bilis gen. nov., sp. nov., deoxycholic acid-producing bacteria isolated from human faeces, and reclassification of Sellimonas monacensis Zenner et al. 2021 as Claveliimonas monacensis comb. nov.</title>
        <authorList>
            <person name="Hisatomi A."/>
            <person name="Kastawa N.W.E.P.G."/>
            <person name="Song I."/>
            <person name="Ohkuma M."/>
            <person name="Fukiya S."/>
            <person name="Sakamoto M."/>
        </authorList>
    </citation>
    <scope>NUCLEOTIDE SEQUENCE [LARGE SCALE GENOMIC DNA]</scope>
    <source>
        <strain evidence="5">12BBH14</strain>
    </source>
</reference>
<evidence type="ECO:0000256" key="1">
    <source>
        <dbReference type="ARBA" id="ARBA00006464"/>
    </source>
</evidence>
<keyword evidence="5" id="KW-1185">Reference proteome</keyword>
<keyword evidence="4" id="KW-0808">Transferase</keyword>
<name>A0ABN6Z392_9FIRM</name>
<accession>A0ABN6Z392</accession>
<protein>
    <submittedName>
        <fullName evidence="4">UDP-galactose phosphate transferase</fullName>
    </submittedName>
</protein>
<dbReference type="PANTHER" id="PTHR30576">
    <property type="entry name" value="COLANIC BIOSYNTHESIS UDP-GLUCOSE LIPID CARRIER TRANSFERASE"/>
    <property type="match status" value="1"/>
</dbReference>
<evidence type="ECO:0000259" key="3">
    <source>
        <dbReference type="Pfam" id="PF02397"/>
    </source>
</evidence>